<feature type="transmembrane region" description="Helical" evidence="4">
    <location>
        <begin position="41"/>
        <end position="59"/>
    </location>
</feature>
<evidence type="ECO:0000256" key="2">
    <source>
        <dbReference type="ARBA" id="ARBA00022989"/>
    </source>
</evidence>
<keyword evidence="7" id="KW-1185">Reference proteome</keyword>
<keyword evidence="2 4" id="KW-1133">Transmembrane helix</keyword>
<feature type="transmembrane region" description="Helical" evidence="4">
    <location>
        <begin position="389"/>
        <end position="409"/>
    </location>
</feature>
<dbReference type="Proteomes" id="UP000245890">
    <property type="component" value="Unassembled WGS sequence"/>
</dbReference>
<feature type="domain" description="Major facilitator superfamily (MFS) profile" evidence="5">
    <location>
        <begin position="1"/>
        <end position="417"/>
    </location>
</feature>
<dbReference type="InterPro" id="IPR036259">
    <property type="entry name" value="MFS_trans_sf"/>
</dbReference>
<keyword evidence="3 4" id="KW-0472">Membrane</keyword>
<feature type="transmembrane region" description="Helical" evidence="4">
    <location>
        <begin position="312"/>
        <end position="341"/>
    </location>
</feature>
<feature type="transmembrane region" description="Helical" evidence="4">
    <location>
        <begin position="273"/>
        <end position="292"/>
    </location>
</feature>
<feature type="transmembrane region" description="Helical" evidence="4">
    <location>
        <begin position="164"/>
        <end position="182"/>
    </location>
</feature>
<evidence type="ECO:0000313" key="7">
    <source>
        <dbReference type="Proteomes" id="UP000245890"/>
    </source>
</evidence>
<evidence type="ECO:0000259" key="5">
    <source>
        <dbReference type="PROSITE" id="PS50850"/>
    </source>
</evidence>
<evidence type="ECO:0000256" key="1">
    <source>
        <dbReference type="ARBA" id="ARBA00022692"/>
    </source>
</evidence>
<comment type="caution">
    <text evidence="6">The sequence shown here is derived from an EMBL/GenBank/DDBJ whole genome shotgun (WGS) entry which is preliminary data.</text>
</comment>
<dbReference type="SUPFAM" id="SSF103473">
    <property type="entry name" value="MFS general substrate transporter"/>
    <property type="match status" value="1"/>
</dbReference>
<feature type="transmembrane region" description="Helical" evidence="4">
    <location>
        <begin position="194"/>
        <end position="214"/>
    </location>
</feature>
<gene>
    <name evidence="6" type="ORF">DD559_02420</name>
</gene>
<evidence type="ECO:0000256" key="4">
    <source>
        <dbReference type="SAM" id="Phobius"/>
    </source>
</evidence>
<dbReference type="PROSITE" id="PS50850">
    <property type="entry name" value="MFS"/>
    <property type="match status" value="1"/>
</dbReference>
<feature type="transmembrane region" description="Helical" evidence="4">
    <location>
        <begin position="106"/>
        <end position="124"/>
    </location>
</feature>
<dbReference type="CDD" id="cd17324">
    <property type="entry name" value="MFS_NepI_like"/>
    <property type="match status" value="1"/>
</dbReference>
<organism evidence="6 7">
    <name type="scientific">Sphingomonas pokkalii</name>
    <dbReference type="NCBI Taxonomy" id="2175090"/>
    <lineage>
        <taxon>Bacteria</taxon>
        <taxon>Pseudomonadati</taxon>
        <taxon>Pseudomonadota</taxon>
        <taxon>Alphaproteobacteria</taxon>
        <taxon>Sphingomonadales</taxon>
        <taxon>Sphingomonadaceae</taxon>
        <taxon>Sphingomonas</taxon>
    </lineage>
</organism>
<name>A0A2U0SAC8_9SPHN</name>
<dbReference type="OrthoDB" id="9815356at2"/>
<feature type="transmembrane region" description="Helical" evidence="4">
    <location>
        <begin position="362"/>
        <end position="383"/>
    </location>
</feature>
<feature type="transmembrane region" description="Helical" evidence="4">
    <location>
        <begin position="249"/>
        <end position="266"/>
    </location>
</feature>
<dbReference type="Gene3D" id="1.20.1250.20">
    <property type="entry name" value="MFS general substrate transporter like domains"/>
    <property type="match status" value="1"/>
</dbReference>
<keyword evidence="1 4" id="KW-0812">Transmembrane</keyword>
<dbReference type="InterPro" id="IPR020846">
    <property type="entry name" value="MFS_dom"/>
</dbReference>
<sequence>MADPKPSDSNSLALRSLSAQADAQGVAALNESYAPQRLGRGLTFAMAAAAGIAVANIYYNQPLLGIIERDLPGQPAGLVPTATQLGYATGLFLLVPLGDLHERKRLIVLQFLVLAGALVAAALAPNAWMLIGASLLVGAAATVAQQIVPFAAHLADPARRGQTVGMVMAGLLCGILLSRTLSGFVGTHAGWREMFWLGVPLALGAAAVMAWRLPRSEPESGLGYGALLRSLAHLWVAFAPLRLAATTQALLFAGFTAFWTILALYLQSPQFRLGADVAGLFGVVGAAGILGAPLSGRIADRSGPQRVVLAGALLAVISWAIFGLWASIAALAIGVILLDFAVQSALVSNQHIVFALQPEARARLNTVLMGSMFLGGAGGSATATLAWGAGGWTGVALLGGGFSAMAALLQLGHRRRG</sequence>
<accession>A0A2U0SAC8</accession>
<dbReference type="PANTHER" id="PTHR42910">
    <property type="entry name" value="TRANSPORTER SCO4007-RELATED"/>
    <property type="match status" value="1"/>
</dbReference>
<dbReference type="Pfam" id="PF07690">
    <property type="entry name" value="MFS_1"/>
    <property type="match status" value="1"/>
</dbReference>
<evidence type="ECO:0000313" key="6">
    <source>
        <dbReference type="EMBL" id="PVX28333.1"/>
    </source>
</evidence>
<dbReference type="AlphaFoldDB" id="A0A2U0SAC8"/>
<proteinExistence type="predicted"/>
<dbReference type="GO" id="GO:0022857">
    <property type="term" value="F:transmembrane transporter activity"/>
    <property type="evidence" value="ECO:0007669"/>
    <property type="project" value="InterPro"/>
</dbReference>
<evidence type="ECO:0000256" key="3">
    <source>
        <dbReference type="ARBA" id="ARBA00023136"/>
    </source>
</evidence>
<protein>
    <submittedName>
        <fullName evidence="6">MFS transporter</fullName>
    </submittedName>
</protein>
<reference evidence="6 7" key="1">
    <citation type="submission" date="2018-05" db="EMBL/GenBank/DDBJ databases">
        <title>Description of Sphingomonas pokkalii sp nov, isolated from the rhizosphere of saline tolerant pokkali rice and its draft genome analysis.</title>
        <authorList>
            <person name="Menon R."/>
            <person name="Kumari S."/>
            <person name="Rameshkumar N."/>
        </authorList>
    </citation>
    <scope>NUCLEOTIDE SEQUENCE [LARGE SCALE GENOMIC DNA]</scope>
    <source>
        <strain evidence="6 7">L3B27</strain>
    </source>
</reference>
<dbReference type="PANTHER" id="PTHR42910:SF1">
    <property type="entry name" value="MAJOR FACILITATOR SUPERFAMILY (MFS) PROFILE DOMAIN-CONTAINING PROTEIN"/>
    <property type="match status" value="1"/>
</dbReference>
<dbReference type="EMBL" id="QENQ01000001">
    <property type="protein sequence ID" value="PVX28333.1"/>
    <property type="molecule type" value="Genomic_DNA"/>
</dbReference>
<feature type="transmembrane region" description="Helical" evidence="4">
    <location>
        <begin position="79"/>
        <end position="97"/>
    </location>
</feature>
<dbReference type="InterPro" id="IPR011701">
    <property type="entry name" value="MFS"/>
</dbReference>